<dbReference type="SUPFAM" id="SSF110849">
    <property type="entry name" value="ParB/Sulfiredoxin"/>
    <property type="match status" value="1"/>
</dbReference>
<dbReference type="Pfam" id="PF02195">
    <property type="entry name" value="ParB_N"/>
    <property type="match status" value="1"/>
</dbReference>
<dbReference type="InterPro" id="IPR036086">
    <property type="entry name" value="ParB/Sulfiredoxin_sf"/>
</dbReference>
<dbReference type="Pfam" id="PF01555">
    <property type="entry name" value="N6_N4_Mtase"/>
    <property type="match status" value="1"/>
</dbReference>
<dbReference type="Gene3D" id="3.90.1530.10">
    <property type="entry name" value="Conserved hypothetical protein from pyrococcus furiosus pfu- 392566-001, ParB domain"/>
    <property type="match status" value="1"/>
</dbReference>
<dbReference type="CDD" id="cd16403">
    <property type="entry name" value="ParB_N_like_MT"/>
    <property type="match status" value="1"/>
</dbReference>
<accession>A0A6J5T644</accession>
<keyword evidence="1 4" id="KW-0489">Methyltransferase</keyword>
<reference evidence="4" key="1">
    <citation type="submission" date="2020-05" db="EMBL/GenBank/DDBJ databases">
        <authorList>
            <person name="Chiriac C."/>
            <person name="Salcher M."/>
            <person name="Ghai R."/>
            <person name="Kavagutti S V."/>
        </authorList>
    </citation>
    <scope>NUCLEOTIDE SEQUENCE</scope>
</reference>
<dbReference type="Gene3D" id="3.40.50.150">
    <property type="entry name" value="Vaccinia Virus protein VP39"/>
    <property type="match status" value="1"/>
</dbReference>
<dbReference type="PRINTS" id="PR00508">
    <property type="entry name" value="S21N4MTFRASE"/>
</dbReference>
<name>A0A6J5T644_9CAUD</name>
<dbReference type="InterPro" id="IPR002941">
    <property type="entry name" value="DNA_methylase_N4/N6"/>
</dbReference>
<proteinExistence type="predicted"/>
<protein>
    <submittedName>
        <fullName evidence="4">COG0863 DNA modification methylase</fullName>
    </submittedName>
</protein>
<dbReference type="SMART" id="SM00470">
    <property type="entry name" value="ParB"/>
    <property type="match status" value="1"/>
</dbReference>
<evidence type="ECO:0000313" key="4">
    <source>
        <dbReference type="EMBL" id="CAB4223245.1"/>
    </source>
</evidence>
<dbReference type="InterPro" id="IPR015840">
    <property type="entry name" value="DNA_MeTrfase_ParB"/>
</dbReference>
<feature type="domain" description="ParB-like N-terminal" evidence="3">
    <location>
        <begin position="14"/>
        <end position="100"/>
    </location>
</feature>
<dbReference type="GO" id="GO:0003677">
    <property type="term" value="F:DNA binding"/>
    <property type="evidence" value="ECO:0007669"/>
    <property type="project" value="InterPro"/>
</dbReference>
<dbReference type="PIRSF" id="PIRSF036758">
    <property type="entry name" value="Aden_M_ParB"/>
    <property type="match status" value="1"/>
</dbReference>
<evidence type="ECO:0000256" key="2">
    <source>
        <dbReference type="ARBA" id="ARBA00022679"/>
    </source>
</evidence>
<organism evidence="4">
    <name type="scientific">uncultured Caudovirales phage</name>
    <dbReference type="NCBI Taxonomy" id="2100421"/>
    <lineage>
        <taxon>Viruses</taxon>
        <taxon>Duplodnaviria</taxon>
        <taxon>Heunggongvirae</taxon>
        <taxon>Uroviricota</taxon>
        <taxon>Caudoviricetes</taxon>
        <taxon>Peduoviridae</taxon>
        <taxon>Maltschvirus</taxon>
        <taxon>Maltschvirus maltsch</taxon>
    </lineage>
</organism>
<dbReference type="InterPro" id="IPR003115">
    <property type="entry name" value="ParB_N"/>
</dbReference>
<evidence type="ECO:0000256" key="1">
    <source>
        <dbReference type="ARBA" id="ARBA00022603"/>
    </source>
</evidence>
<gene>
    <name evidence="4" type="ORF">UFOVP1670_7</name>
</gene>
<dbReference type="InterPro" id="IPR029063">
    <property type="entry name" value="SAM-dependent_MTases_sf"/>
</dbReference>
<sequence length="483" mass="53397">MTPNKKGRGPISVEYRKTLDLQPYPNNQRQHSPAQIDAIARSIEAVGFTKPVIIDERDEILAGHGAWMAAQQLGLPEIPTIKRSGLTAGQKKAYRIADNRLAETSTWDDKALAAEFAELTRMGFDMSLTGFNQTDIEFLLQPPPTDPGEPETPAIQKRVVSKLGDLWLLGDNRIICGDSTKPETYKTLMGGRQAQCIYTDPPYGVSYEKNHKHEMIKGDELRRGQLKGMLQGAFASTVPHTREDAGWYVWHASSTRADFYAAMTEVGLVERGYIIWEKAAASMGWDDYRWAHEPCFYAARQGVKAAFHGDRTGTTIWRLETSKAGKDPTSIGNGIIISSPDGQKIYLAPMAPKGKKVRHMHLTPGQPLLVSPKTETDDVWAVSRDAGHGKDVAIHPTQKPVELARRACRNSTLEGEIILDMFAGSGSTLMAAEQTKRLGYGIELDPHYVDAIVGRWQTMTGKKATHAKEKKTFEAIAEARGKA</sequence>
<dbReference type="GO" id="GO:0032259">
    <property type="term" value="P:methylation"/>
    <property type="evidence" value="ECO:0007669"/>
    <property type="project" value="UniProtKB-KW"/>
</dbReference>
<dbReference type="EMBL" id="LR797531">
    <property type="protein sequence ID" value="CAB4223245.1"/>
    <property type="molecule type" value="Genomic_DNA"/>
</dbReference>
<keyword evidence="2" id="KW-0808">Transferase</keyword>
<dbReference type="GO" id="GO:0008170">
    <property type="term" value="F:N-methyltransferase activity"/>
    <property type="evidence" value="ECO:0007669"/>
    <property type="project" value="InterPro"/>
</dbReference>
<dbReference type="SUPFAM" id="SSF53335">
    <property type="entry name" value="S-adenosyl-L-methionine-dependent methyltransferases"/>
    <property type="match status" value="1"/>
</dbReference>
<evidence type="ECO:0000259" key="3">
    <source>
        <dbReference type="SMART" id="SM00470"/>
    </source>
</evidence>
<dbReference type="InterPro" id="IPR001091">
    <property type="entry name" value="RM_Methyltransferase"/>
</dbReference>